<proteinExistence type="predicted"/>
<comment type="caution">
    <text evidence="2">The sequence shown here is derived from an EMBL/GenBank/DDBJ whole genome shotgun (WGS) entry which is preliminary data.</text>
</comment>
<sequence length="108" mass="11870">STLKIKIRFSPSSSPFQTSTTHHPFLSLSLSVIVRPPSLPLSFSLLHSPPPNPLSLFSLSLSHSDISPFDWSLPAIHFACSVFELWPRRLQSRSAPPSSTPSSSWCGK</sequence>
<dbReference type="Proteomes" id="UP000583929">
    <property type="component" value="Unassembled WGS sequence"/>
</dbReference>
<dbReference type="Proteomes" id="UP000525078">
    <property type="component" value="Unassembled WGS sequence"/>
</dbReference>
<evidence type="ECO:0000313" key="3">
    <source>
        <dbReference type="Proteomes" id="UP000525078"/>
    </source>
</evidence>
<organism evidence="2 4">
    <name type="scientific">Cannabis sativa</name>
    <name type="common">Hemp</name>
    <name type="synonym">Marijuana</name>
    <dbReference type="NCBI Taxonomy" id="3483"/>
    <lineage>
        <taxon>Eukaryota</taxon>
        <taxon>Viridiplantae</taxon>
        <taxon>Streptophyta</taxon>
        <taxon>Embryophyta</taxon>
        <taxon>Tracheophyta</taxon>
        <taxon>Spermatophyta</taxon>
        <taxon>Magnoliopsida</taxon>
        <taxon>eudicotyledons</taxon>
        <taxon>Gunneridae</taxon>
        <taxon>Pentapetalae</taxon>
        <taxon>rosids</taxon>
        <taxon>fabids</taxon>
        <taxon>Rosales</taxon>
        <taxon>Cannabaceae</taxon>
        <taxon>Cannabis</taxon>
    </lineage>
</organism>
<keyword evidence="4" id="KW-1185">Reference proteome</keyword>
<reference evidence="3 4" key="1">
    <citation type="journal article" date="2020" name="bioRxiv">
        <title>Sequence and annotation of 42 cannabis genomes reveals extensive copy number variation in cannabinoid synthesis and pathogen resistance genes.</title>
        <authorList>
            <person name="Mckernan K.J."/>
            <person name="Helbert Y."/>
            <person name="Kane L.T."/>
            <person name="Ebling H."/>
            <person name="Zhang L."/>
            <person name="Liu B."/>
            <person name="Eaton Z."/>
            <person name="Mclaughlin S."/>
            <person name="Kingan S."/>
            <person name="Baybayan P."/>
            <person name="Concepcion G."/>
            <person name="Jordan M."/>
            <person name="Riva A."/>
            <person name="Barbazuk W."/>
            <person name="Harkins T."/>
        </authorList>
    </citation>
    <scope>NUCLEOTIDE SEQUENCE [LARGE SCALE GENOMIC DNA]</scope>
    <source>
        <strain evidence="3 4">cv. Jamaican Lion 4</strain>
        <strain evidence="2">Father</strain>
        <strain evidence="1">Mother</strain>
        <tissue evidence="2">Leaf</tissue>
    </source>
</reference>
<dbReference type="EMBL" id="JAATIQ010000010">
    <property type="protein sequence ID" value="KAF4401807.1"/>
    <property type="molecule type" value="Genomic_DNA"/>
</dbReference>
<dbReference type="AlphaFoldDB" id="A0A7J6I2N0"/>
<gene>
    <name evidence="1" type="ORF">F8388_017418</name>
    <name evidence="2" type="ORF">G4B88_013094</name>
</gene>
<name>A0A7J6I2N0_CANSA</name>
<evidence type="ECO:0000313" key="1">
    <source>
        <dbReference type="EMBL" id="KAF4391823.1"/>
    </source>
</evidence>
<evidence type="ECO:0000313" key="4">
    <source>
        <dbReference type="Proteomes" id="UP000583929"/>
    </source>
</evidence>
<evidence type="ECO:0000313" key="2">
    <source>
        <dbReference type="EMBL" id="KAF4401807.1"/>
    </source>
</evidence>
<dbReference type="EMBL" id="JAATIP010000021">
    <property type="protein sequence ID" value="KAF4391823.1"/>
    <property type="molecule type" value="Genomic_DNA"/>
</dbReference>
<accession>A0A7J6I2N0</accession>
<protein>
    <submittedName>
        <fullName evidence="2">Uncharacterized protein</fullName>
    </submittedName>
</protein>
<feature type="non-terminal residue" evidence="2">
    <location>
        <position position="1"/>
    </location>
</feature>